<evidence type="ECO:0000256" key="1">
    <source>
        <dbReference type="ARBA" id="ARBA00012738"/>
    </source>
</evidence>
<dbReference type="SUPFAM" id="SSF56059">
    <property type="entry name" value="Glutathione synthetase ATP-binding domain-like"/>
    <property type="match status" value="1"/>
</dbReference>
<dbReference type="GO" id="GO:0006541">
    <property type="term" value="P:glutamine metabolic process"/>
    <property type="evidence" value="ECO:0007669"/>
    <property type="project" value="TreeGrafter"/>
</dbReference>
<dbReference type="SUPFAM" id="SSF52335">
    <property type="entry name" value="Methylglyoxal synthase-like"/>
    <property type="match status" value="1"/>
</dbReference>
<keyword evidence="2 6" id="KW-0436">Ligase</keyword>
<dbReference type="SMART" id="SM00851">
    <property type="entry name" value="MGS"/>
    <property type="match status" value="1"/>
</dbReference>
<dbReference type="PROSITE" id="PS51855">
    <property type="entry name" value="MGS"/>
    <property type="match status" value="1"/>
</dbReference>
<protein>
    <recommendedName>
        <fullName evidence="1">carbamoyl-phosphate synthase (glutamine-hydrolyzing)</fullName>
        <ecNumber evidence="1">6.3.5.5</ecNumber>
    </recommendedName>
</protein>
<dbReference type="PANTHER" id="PTHR11405:SF53">
    <property type="entry name" value="CARBAMOYL-PHOSPHATE SYNTHASE [AMMONIA], MITOCHONDRIAL"/>
    <property type="match status" value="1"/>
</dbReference>
<feature type="non-terminal residue" evidence="6">
    <location>
        <position position="1"/>
    </location>
</feature>
<reference evidence="6 7" key="1">
    <citation type="submission" date="2018-10" db="EMBL/GenBank/DDBJ databases">
        <title>GWAS and RNA-Seq identify cryptic mechanisms of antimicrobial resistance in Acinetobacter baumannii.</title>
        <authorList>
            <person name="Sahl J.W."/>
        </authorList>
    </citation>
    <scope>NUCLEOTIDE SEQUENCE [LARGE SCALE GENOMIC DNA]</scope>
    <source>
        <strain evidence="6 7">TG28175</strain>
    </source>
</reference>
<evidence type="ECO:0000256" key="4">
    <source>
        <dbReference type="ARBA" id="ARBA00022840"/>
    </source>
</evidence>
<dbReference type="EMBL" id="RFDI01001971">
    <property type="protein sequence ID" value="RSR31066.1"/>
    <property type="molecule type" value="Genomic_DNA"/>
</dbReference>
<dbReference type="CDD" id="cd01424">
    <property type="entry name" value="MGS_CPS_II"/>
    <property type="match status" value="1"/>
</dbReference>
<keyword evidence="4" id="KW-0067">ATP-binding</keyword>
<dbReference type="EC" id="6.3.5.5" evidence="1"/>
<feature type="domain" description="MGS-like" evidence="5">
    <location>
        <begin position="45"/>
        <end position="182"/>
    </location>
</feature>
<evidence type="ECO:0000256" key="3">
    <source>
        <dbReference type="ARBA" id="ARBA00022741"/>
    </source>
</evidence>
<keyword evidence="3" id="KW-0547">Nucleotide-binding</keyword>
<comment type="caution">
    <text evidence="6">The sequence shown here is derived from an EMBL/GenBank/DDBJ whole genome shotgun (WGS) entry which is preliminary data.</text>
</comment>
<dbReference type="GO" id="GO:0004088">
    <property type="term" value="F:carbamoyl-phosphate synthase (glutamine-hydrolyzing) activity"/>
    <property type="evidence" value="ECO:0007669"/>
    <property type="project" value="UniProtKB-EC"/>
</dbReference>
<accession>A0A3R9TL40</accession>
<dbReference type="InterPro" id="IPR033937">
    <property type="entry name" value="MGS_CPS_CarB"/>
</dbReference>
<evidence type="ECO:0000259" key="5">
    <source>
        <dbReference type="PROSITE" id="PS51855"/>
    </source>
</evidence>
<organism evidence="6 7">
    <name type="scientific">Acinetobacter baumannii</name>
    <dbReference type="NCBI Taxonomy" id="470"/>
    <lineage>
        <taxon>Bacteria</taxon>
        <taxon>Pseudomonadati</taxon>
        <taxon>Pseudomonadota</taxon>
        <taxon>Gammaproteobacteria</taxon>
        <taxon>Moraxellales</taxon>
        <taxon>Moraxellaceae</taxon>
        <taxon>Acinetobacter</taxon>
        <taxon>Acinetobacter calcoaceticus/baumannii complex</taxon>
    </lineage>
</organism>
<dbReference type="InterPro" id="IPR011607">
    <property type="entry name" value="MGS-like_dom"/>
</dbReference>
<name>A0A3R9TL40_ACIBA</name>
<dbReference type="GO" id="GO:0005524">
    <property type="term" value="F:ATP binding"/>
    <property type="evidence" value="ECO:0007669"/>
    <property type="project" value="UniProtKB-KW"/>
</dbReference>
<evidence type="ECO:0000313" key="7">
    <source>
        <dbReference type="Proteomes" id="UP000280073"/>
    </source>
</evidence>
<dbReference type="Gene3D" id="3.30.470.20">
    <property type="entry name" value="ATP-grasp fold, B domain"/>
    <property type="match status" value="1"/>
</dbReference>
<dbReference type="InterPro" id="IPR036914">
    <property type="entry name" value="MGS-like_dom_sf"/>
</dbReference>
<sequence length="182" mass="19847">PFAKFPGVDPMLGPEMKSTGEVMGVGQTFGEAFYKAVLGSNDRLPGLPTEGEVKHAFLSVRESDKKYIADIAKKLVEYGFKLVATGGTYQVLKEAGLECESVNKVTEGRPHIVDRLKNGEIHLIVNTTEGKQAQYDSAMIRRAALQGKVYYTTTINGAEAVCQAFAVKLPMDVYRLQDLTVG</sequence>
<dbReference type="GO" id="GO:0005737">
    <property type="term" value="C:cytoplasm"/>
    <property type="evidence" value="ECO:0007669"/>
    <property type="project" value="TreeGrafter"/>
</dbReference>
<dbReference type="Pfam" id="PF02142">
    <property type="entry name" value="MGS"/>
    <property type="match status" value="1"/>
</dbReference>
<evidence type="ECO:0000256" key="2">
    <source>
        <dbReference type="ARBA" id="ARBA00022598"/>
    </source>
</evidence>
<dbReference type="PANTHER" id="PTHR11405">
    <property type="entry name" value="CARBAMOYLTRANSFERASE FAMILY MEMBER"/>
    <property type="match status" value="1"/>
</dbReference>
<dbReference type="Gene3D" id="3.40.50.1380">
    <property type="entry name" value="Methylglyoxal synthase-like domain"/>
    <property type="match status" value="1"/>
</dbReference>
<dbReference type="AlphaFoldDB" id="A0A3R9TL40"/>
<gene>
    <name evidence="6" type="primary">carB</name>
    <name evidence="6" type="ORF">EA686_25040</name>
</gene>
<evidence type="ECO:0000313" key="6">
    <source>
        <dbReference type="EMBL" id="RSR31066.1"/>
    </source>
</evidence>
<dbReference type="Proteomes" id="UP000280073">
    <property type="component" value="Unassembled WGS sequence"/>
</dbReference>
<proteinExistence type="predicted"/>